<evidence type="ECO:0000256" key="10">
    <source>
        <dbReference type="ARBA" id="ARBA00023004"/>
    </source>
</evidence>
<dbReference type="InterPro" id="IPR051395">
    <property type="entry name" value="Cytochrome_c_Peroxidase/MauG"/>
</dbReference>
<feature type="binding site" description="axial binding residue" evidence="14">
    <location>
        <position position="66"/>
    </location>
    <ligand>
        <name>heme c</name>
        <dbReference type="ChEBI" id="CHEBI:61717"/>
        <label>1</label>
    </ligand>
    <ligandPart>
        <name>Fe</name>
        <dbReference type="ChEBI" id="CHEBI:18248"/>
    </ligandPart>
</feature>
<keyword evidence="4 13" id="KW-0349">Heme</keyword>
<dbReference type="Pfam" id="PF00034">
    <property type="entry name" value="Cytochrom_C"/>
    <property type="match status" value="1"/>
</dbReference>
<dbReference type="PIRSF" id="PIRSF000294">
    <property type="entry name" value="Cytochrome-c_peroxidase"/>
    <property type="match status" value="1"/>
</dbReference>
<dbReference type="InterPro" id="IPR004852">
    <property type="entry name" value="Di-haem_cyt_c_peroxidsae"/>
</dbReference>
<feature type="binding site" description="covalent" evidence="13">
    <location>
        <position position="210"/>
    </location>
    <ligand>
        <name>heme c</name>
        <dbReference type="ChEBI" id="CHEBI:61717"/>
        <label>2</label>
    </ligand>
</feature>
<keyword evidence="8" id="KW-0249">Electron transport</keyword>
<dbReference type="InterPro" id="IPR036909">
    <property type="entry name" value="Cyt_c-like_dom_sf"/>
</dbReference>
<accession>A0A132BTR6</accession>
<dbReference type="GO" id="GO:0046872">
    <property type="term" value="F:metal ion binding"/>
    <property type="evidence" value="ECO:0007669"/>
    <property type="project" value="UniProtKB-KW"/>
</dbReference>
<comment type="function">
    <text evidence="11">Involved in methylamine metabolism. Essential for the maturation of the beta subunit of MADH, presumably via a step in the biosynthesis of tryptophan tryptophylquinone (TTQ), the cofactor of MADH.</text>
</comment>
<dbReference type="GO" id="GO:0020037">
    <property type="term" value="F:heme binding"/>
    <property type="evidence" value="ECO:0007669"/>
    <property type="project" value="InterPro"/>
</dbReference>
<feature type="binding site" description="axial binding residue" evidence="14">
    <location>
        <position position="211"/>
    </location>
    <ligand>
        <name>heme c</name>
        <dbReference type="ChEBI" id="CHEBI:61717"/>
        <label>2</label>
    </ligand>
    <ligandPart>
        <name>Fe</name>
        <dbReference type="ChEBI" id="CHEBI:18248"/>
    </ligandPart>
</feature>
<keyword evidence="17" id="KW-1185">Reference proteome</keyword>
<dbReference type="GO" id="GO:0042597">
    <property type="term" value="C:periplasmic space"/>
    <property type="evidence" value="ECO:0007669"/>
    <property type="project" value="UniProtKB-SubCell"/>
</dbReference>
<keyword evidence="16" id="KW-0575">Peroxidase</keyword>
<comment type="cofactor">
    <cofactor evidence="13">
        <name>heme</name>
        <dbReference type="ChEBI" id="CHEBI:30413"/>
    </cofactor>
    <text evidence="13">Binds 2 heme groups.</text>
</comment>
<dbReference type="GO" id="GO:0004130">
    <property type="term" value="F:cytochrome-c peroxidase activity"/>
    <property type="evidence" value="ECO:0007669"/>
    <property type="project" value="TreeGrafter"/>
</dbReference>
<dbReference type="AlphaFoldDB" id="A0A132BTR6"/>
<comment type="pathway">
    <text evidence="2">One-carbon metabolism; methylamine degradation.</text>
</comment>
<dbReference type="PANTHER" id="PTHR30600">
    <property type="entry name" value="CYTOCHROME C PEROXIDASE-RELATED"/>
    <property type="match status" value="1"/>
</dbReference>
<reference evidence="16 17" key="1">
    <citation type="submission" date="2015-12" db="EMBL/GenBank/DDBJ databases">
        <title>Genome sequence of the marine Rhodobacteraceae strain O3.65, Candidatus Tritonibacter horizontis.</title>
        <authorList>
            <person name="Poehlein A."/>
            <person name="Giebel H.A."/>
            <person name="Voget S."/>
            <person name="Brinkhoff T."/>
        </authorList>
    </citation>
    <scope>NUCLEOTIDE SEQUENCE [LARGE SCALE GENOMIC DNA]</scope>
    <source>
        <strain evidence="16 17">O3.65</strain>
    </source>
</reference>
<dbReference type="GO" id="GO:0009055">
    <property type="term" value="F:electron transfer activity"/>
    <property type="evidence" value="ECO:0007669"/>
    <property type="project" value="InterPro"/>
</dbReference>
<dbReference type="FunFam" id="1.10.760.10:FF:000019">
    <property type="entry name" value="Di-heme cytochrome C peroxidase"/>
    <property type="match status" value="1"/>
</dbReference>
<keyword evidence="5 14" id="KW-0479">Metal-binding</keyword>
<feature type="binding site" description="covalent" evidence="13">
    <location>
        <position position="65"/>
    </location>
    <ligand>
        <name>heme c</name>
        <dbReference type="ChEBI" id="CHEBI:61717"/>
        <label>1</label>
    </ligand>
</feature>
<evidence type="ECO:0000313" key="16">
    <source>
        <dbReference type="EMBL" id="KUP91452.1"/>
    </source>
</evidence>
<organism evidence="16 17">
    <name type="scientific">Tritonibacter horizontis</name>
    <dbReference type="NCBI Taxonomy" id="1768241"/>
    <lineage>
        <taxon>Bacteria</taxon>
        <taxon>Pseudomonadati</taxon>
        <taxon>Pseudomonadota</taxon>
        <taxon>Alphaproteobacteria</taxon>
        <taxon>Rhodobacterales</taxon>
        <taxon>Paracoccaceae</taxon>
        <taxon>Tritonibacter</taxon>
    </lineage>
</organism>
<protein>
    <recommendedName>
        <fullName evidence="12">Methylamine utilization protein MauG</fullName>
    </recommendedName>
</protein>
<keyword evidence="3" id="KW-0813">Transport</keyword>
<evidence type="ECO:0000256" key="3">
    <source>
        <dbReference type="ARBA" id="ARBA00022448"/>
    </source>
</evidence>
<dbReference type="InterPro" id="IPR026259">
    <property type="entry name" value="MauG/Cytc_peroxidase"/>
</dbReference>
<gene>
    <name evidence="16" type="primary">ccp_2</name>
    <name evidence="16" type="ORF">TRIHO_36150</name>
</gene>
<feature type="binding site" description="covalent" evidence="13">
    <location>
        <position position="62"/>
    </location>
    <ligand>
        <name>heme c</name>
        <dbReference type="ChEBI" id="CHEBI:61717"/>
        <label>1</label>
    </ligand>
</feature>
<feature type="domain" description="Cytochrome c" evidence="15">
    <location>
        <begin position="192"/>
        <end position="310"/>
    </location>
</feature>
<keyword evidence="9 16" id="KW-0560">Oxidoreductase</keyword>
<evidence type="ECO:0000256" key="5">
    <source>
        <dbReference type="ARBA" id="ARBA00022723"/>
    </source>
</evidence>
<keyword evidence="6" id="KW-0732">Signal</keyword>
<dbReference type="PROSITE" id="PS51007">
    <property type="entry name" value="CYTC"/>
    <property type="match status" value="1"/>
</dbReference>
<evidence type="ECO:0000256" key="12">
    <source>
        <dbReference type="ARBA" id="ARBA00073576"/>
    </source>
</evidence>
<evidence type="ECO:0000259" key="15">
    <source>
        <dbReference type="PROSITE" id="PS51007"/>
    </source>
</evidence>
<evidence type="ECO:0000256" key="7">
    <source>
        <dbReference type="ARBA" id="ARBA00022764"/>
    </source>
</evidence>
<evidence type="ECO:0000256" key="14">
    <source>
        <dbReference type="PIRSR" id="PIRSR000294-2"/>
    </source>
</evidence>
<evidence type="ECO:0000256" key="4">
    <source>
        <dbReference type="ARBA" id="ARBA00022617"/>
    </source>
</evidence>
<dbReference type="PANTHER" id="PTHR30600:SF10">
    <property type="entry name" value="BLL6722 PROTEIN"/>
    <property type="match status" value="1"/>
</dbReference>
<dbReference type="SUPFAM" id="SSF46626">
    <property type="entry name" value="Cytochrome c"/>
    <property type="match status" value="2"/>
</dbReference>
<name>A0A132BTR6_9RHOB</name>
<comment type="caution">
    <text evidence="16">The sequence shown here is derived from an EMBL/GenBank/DDBJ whole genome shotgun (WGS) entry which is preliminary data.</text>
</comment>
<evidence type="ECO:0000256" key="9">
    <source>
        <dbReference type="ARBA" id="ARBA00023002"/>
    </source>
</evidence>
<keyword evidence="10 14" id="KW-0408">Iron</keyword>
<proteinExistence type="predicted"/>
<evidence type="ECO:0000256" key="6">
    <source>
        <dbReference type="ARBA" id="ARBA00022729"/>
    </source>
</evidence>
<keyword evidence="7" id="KW-0574">Periplasm</keyword>
<dbReference type="Gene3D" id="1.10.760.10">
    <property type="entry name" value="Cytochrome c-like domain"/>
    <property type="match status" value="2"/>
</dbReference>
<comment type="subcellular location">
    <subcellularLocation>
        <location evidence="1">Periplasm</location>
    </subcellularLocation>
</comment>
<feature type="binding site" description="covalent" evidence="13">
    <location>
        <position position="207"/>
    </location>
    <ligand>
        <name>heme c</name>
        <dbReference type="ChEBI" id="CHEBI:61717"/>
        <label>2</label>
    </ligand>
</feature>
<evidence type="ECO:0000313" key="17">
    <source>
        <dbReference type="Proteomes" id="UP000068382"/>
    </source>
</evidence>
<dbReference type="EMBL" id="LPUY01000095">
    <property type="protein sequence ID" value="KUP91452.1"/>
    <property type="molecule type" value="Genomic_DNA"/>
</dbReference>
<evidence type="ECO:0000256" key="11">
    <source>
        <dbReference type="ARBA" id="ARBA00058991"/>
    </source>
</evidence>
<evidence type="ECO:0000256" key="1">
    <source>
        <dbReference type="ARBA" id="ARBA00004418"/>
    </source>
</evidence>
<dbReference type="PATRIC" id="fig|1768241.3.peg.3773"/>
<evidence type="ECO:0000256" key="13">
    <source>
        <dbReference type="PIRSR" id="PIRSR000294-1"/>
    </source>
</evidence>
<dbReference type="Pfam" id="PF03150">
    <property type="entry name" value="CCP_MauG"/>
    <property type="match status" value="1"/>
</dbReference>
<dbReference type="Proteomes" id="UP000068382">
    <property type="component" value="Unassembled WGS sequence"/>
</dbReference>
<sequence>MLGLFCFFLLGAAAPSVDLRTSFSRPARIPFPDESPYSPQKAALGKMLFFDARLSGTQNFSCATCHNPSFGWETPAERAIGAQGHELDRHTPTIENLAESEHFFWDGRVATLEQQALGPITHPQEMNSSMKQVLGRLNALSGYRRYFEIAFPQEGLTGDNVLAALATYQRTLRSGWSPFDDWIEGDEDAISPSAKRGFAIFTGVAQCSSCHMGWAFTDHEFHRVGILNGDIGRGFLDADMEYRFKTPGLRNIALRPPYMHDGSLTSLRNVVDHYRRGGSSSQSAPSDLHALETLTDGDAYDLVEFLETLTAYEPHVSAPALPVD</sequence>
<comment type="PTM">
    <text evidence="13">Binds 2 heme groups per subunit.</text>
</comment>
<evidence type="ECO:0000256" key="2">
    <source>
        <dbReference type="ARBA" id="ARBA00004856"/>
    </source>
</evidence>
<evidence type="ECO:0000256" key="8">
    <source>
        <dbReference type="ARBA" id="ARBA00022982"/>
    </source>
</evidence>
<dbReference type="InterPro" id="IPR009056">
    <property type="entry name" value="Cyt_c-like_dom"/>
</dbReference>